<evidence type="ECO:0000313" key="12">
    <source>
        <dbReference type="EMBL" id="CAL6068963.1"/>
    </source>
</evidence>
<sequence length="146" mass="15631">MDAWIEGYLGTGKVMGVAIYKGENHVASRLWAVDRSKSDYLQVVPPQIMNSIATKTGEDYLKTNGVNLNAYRCRFIKTDTDDELNCQVVYLAGKNDPAVPDQPAAAWVFCTPAGSQIVVAVGPGQANGAGYVMGVKIVEALIGTGY</sequence>
<proteinExistence type="predicted"/>
<organism evidence="6">
    <name type="scientific">Hexamita inflata</name>
    <dbReference type="NCBI Taxonomy" id="28002"/>
    <lineage>
        <taxon>Eukaryota</taxon>
        <taxon>Metamonada</taxon>
        <taxon>Diplomonadida</taxon>
        <taxon>Hexamitidae</taxon>
        <taxon>Hexamitinae</taxon>
        <taxon>Hexamita</taxon>
    </lineage>
</organism>
<evidence type="ECO:0000313" key="7">
    <source>
        <dbReference type="EMBL" id="CAL6004435.1"/>
    </source>
</evidence>
<evidence type="ECO:0000313" key="6">
    <source>
        <dbReference type="EMBL" id="CAI9942945.1"/>
    </source>
</evidence>
<evidence type="ECO:0000313" key="8">
    <source>
        <dbReference type="EMBL" id="CAL6004441.1"/>
    </source>
</evidence>
<evidence type="ECO:0000313" key="4">
    <source>
        <dbReference type="EMBL" id="CAI9938752.1"/>
    </source>
</evidence>
<dbReference type="Gene3D" id="3.30.450.30">
    <property type="entry name" value="Dynein light chain 2a, cytoplasmic"/>
    <property type="match status" value="1"/>
</dbReference>
<evidence type="ECO:0000313" key="1">
    <source>
        <dbReference type="EMBL" id="CAI9928951.1"/>
    </source>
</evidence>
<evidence type="ECO:0000313" key="10">
    <source>
        <dbReference type="EMBL" id="CAL6014423.1"/>
    </source>
</evidence>
<dbReference type="EMBL" id="CAXDID020000301">
    <property type="protein sequence ID" value="CAL6073535.1"/>
    <property type="molecule type" value="Genomic_DNA"/>
</dbReference>
<dbReference type="AlphaFoldDB" id="A0AA86PML7"/>
<dbReference type="EMBL" id="CAXDID020000049">
    <property type="protein sequence ID" value="CAL6004441.1"/>
    <property type="molecule type" value="Genomic_DNA"/>
</dbReference>
<reference evidence="6" key="1">
    <citation type="submission" date="2023-06" db="EMBL/GenBank/DDBJ databases">
        <authorList>
            <person name="Kurt Z."/>
        </authorList>
    </citation>
    <scope>NUCLEOTIDE SEQUENCE</scope>
</reference>
<evidence type="ECO:0000313" key="13">
    <source>
        <dbReference type="EMBL" id="CAL6073535.1"/>
    </source>
</evidence>
<dbReference type="Proteomes" id="UP001642409">
    <property type="component" value="Unassembled WGS sequence"/>
</dbReference>
<reference evidence="7 15" key="2">
    <citation type="submission" date="2024-07" db="EMBL/GenBank/DDBJ databases">
        <authorList>
            <person name="Akdeniz Z."/>
        </authorList>
    </citation>
    <scope>NUCLEOTIDE SEQUENCE [LARGE SCALE GENOMIC DNA]</scope>
</reference>
<dbReference type="SUPFAM" id="SSF55770">
    <property type="entry name" value="Profilin (actin-binding protein)"/>
    <property type="match status" value="1"/>
</dbReference>
<dbReference type="EMBL" id="CATOUU010000656">
    <property type="protein sequence ID" value="CAI9938749.1"/>
    <property type="molecule type" value="Genomic_DNA"/>
</dbReference>
<evidence type="ECO:0000313" key="3">
    <source>
        <dbReference type="EMBL" id="CAI9938749.1"/>
    </source>
</evidence>
<dbReference type="EMBL" id="CATOUU010000656">
    <property type="protein sequence ID" value="CAI9938752.1"/>
    <property type="molecule type" value="Genomic_DNA"/>
</dbReference>
<dbReference type="EMBL" id="CATOUU010000709">
    <property type="protein sequence ID" value="CAI9942942.1"/>
    <property type="molecule type" value="Genomic_DNA"/>
</dbReference>
<dbReference type="EMBL" id="CATOUU010000424">
    <property type="protein sequence ID" value="CAI9928954.1"/>
    <property type="molecule type" value="Genomic_DNA"/>
</dbReference>
<evidence type="ECO:0000313" key="14">
    <source>
        <dbReference type="EMBL" id="CAL6073541.1"/>
    </source>
</evidence>
<evidence type="ECO:0000313" key="15">
    <source>
        <dbReference type="Proteomes" id="UP001642409"/>
    </source>
</evidence>
<accession>A0AA86PML7</accession>
<dbReference type="InterPro" id="IPR036140">
    <property type="entry name" value="PFN_sf"/>
</dbReference>
<name>A0AA86PML7_9EUKA</name>
<dbReference type="EMBL" id="CAXDID020000070">
    <property type="protein sequence ID" value="CAL6014417.1"/>
    <property type="molecule type" value="Genomic_DNA"/>
</dbReference>
<evidence type="ECO:0000313" key="5">
    <source>
        <dbReference type="EMBL" id="CAI9942942.1"/>
    </source>
</evidence>
<evidence type="ECO:0000313" key="2">
    <source>
        <dbReference type="EMBL" id="CAI9928954.1"/>
    </source>
</evidence>
<dbReference type="EMBL" id="CAXDID020000275">
    <property type="protein sequence ID" value="CAL6068957.1"/>
    <property type="molecule type" value="Genomic_DNA"/>
</dbReference>
<keyword evidence="15" id="KW-1185">Reference proteome</keyword>
<dbReference type="EMBL" id="CATOUU010000424">
    <property type="protein sequence ID" value="CAI9928951.1"/>
    <property type="molecule type" value="Genomic_DNA"/>
</dbReference>
<comment type="caution">
    <text evidence="6">The sequence shown here is derived from an EMBL/GenBank/DDBJ whole genome shotgun (WGS) entry which is preliminary data.</text>
</comment>
<dbReference type="EMBL" id="CAXDID020000070">
    <property type="protein sequence ID" value="CAL6014423.1"/>
    <property type="molecule type" value="Genomic_DNA"/>
</dbReference>
<gene>
    <name evidence="1" type="ORF">HINF_LOCUS16596</name>
    <name evidence="2" type="ORF">HINF_LOCUS16599</name>
    <name evidence="7" type="ORF">HINF_LOCUS18880</name>
    <name evidence="8" type="ORF">HINF_LOCUS18883</name>
    <name evidence="9" type="ORF">HINF_LOCUS24264</name>
    <name evidence="10" type="ORF">HINF_LOCUS24267</name>
    <name evidence="3" type="ORF">HINF_LOCUS26394</name>
    <name evidence="4" type="ORF">HINF_LOCUS26397</name>
    <name evidence="5" type="ORF">HINF_LOCUS30587</name>
    <name evidence="6" type="ORF">HINF_LOCUS30590</name>
    <name evidence="11" type="ORF">HINF_LOCUS53751</name>
    <name evidence="12" type="ORF">HINF_LOCUS53754</name>
    <name evidence="13" type="ORF">HINF_LOCUS56149</name>
    <name evidence="14" type="ORF">HINF_LOCUS56152</name>
</gene>
<dbReference type="EMBL" id="CATOUU010000709">
    <property type="protein sequence ID" value="CAI9942945.1"/>
    <property type="molecule type" value="Genomic_DNA"/>
</dbReference>
<dbReference type="EMBL" id="CAXDID020000275">
    <property type="protein sequence ID" value="CAL6068963.1"/>
    <property type="molecule type" value="Genomic_DNA"/>
</dbReference>
<dbReference type="EMBL" id="CAXDID020000301">
    <property type="protein sequence ID" value="CAL6073541.1"/>
    <property type="molecule type" value="Genomic_DNA"/>
</dbReference>
<protein>
    <submittedName>
        <fullName evidence="6">Profilin</fullName>
    </submittedName>
</protein>
<evidence type="ECO:0000313" key="9">
    <source>
        <dbReference type="EMBL" id="CAL6014417.1"/>
    </source>
</evidence>
<evidence type="ECO:0000313" key="11">
    <source>
        <dbReference type="EMBL" id="CAL6068957.1"/>
    </source>
</evidence>
<dbReference type="EMBL" id="CAXDID020000049">
    <property type="protein sequence ID" value="CAL6004435.1"/>
    <property type="molecule type" value="Genomic_DNA"/>
</dbReference>